<name>A0A2I0KQ58_PUNGR</name>
<proteinExistence type="predicted"/>
<gene>
    <name evidence="2" type="ORF">CRG98_009106</name>
</gene>
<feature type="compositionally biased region" description="Polar residues" evidence="1">
    <location>
        <begin position="37"/>
        <end position="54"/>
    </location>
</feature>
<organism evidence="2 3">
    <name type="scientific">Punica granatum</name>
    <name type="common">Pomegranate</name>
    <dbReference type="NCBI Taxonomy" id="22663"/>
    <lineage>
        <taxon>Eukaryota</taxon>
        <taxon>Viridiplantae</taxon>
        <taxon>Streptophyta</taxon>
        <taxon>Embryophyta</taxon>
        <taxon>Tracheophyta</taxon>
        <taxon>Spermatophyta</taxon>
        <taxon>Magnoliopsida</taxon>
        <taxon>eudicotyledons</taxon>
        <taxon>Gunneridae</taxon>
        <taxon>Pentapetalae</taxon>
        <taxon>rosids</taxon>
        <taxon>malvids</taxon>
        <taxon>Myrtales</taxon>
        <taxon>Lythraceae</taxon>
        <taxon>Punica</taxon>
    </lineage>
</organism>
<accession>A0A2I0KQ58</accession>
<reference evidence="2 3" key="1">
    <citation type="submission" date="2017-11" db="EMBL/GenBank/DDBJ databases">
        <title>De-novo sequencing of pomegranate (Punica granatum L.) genome.</title>
        <authorList>
            <person name="Akparov Z."/>
            <person name="Amiraslanov A."/>
            <person name="Hajiyeva S."/>
            <person name="Abbasov M."/>
            <person name="Kaur K."/>
            <person name="Hamwieh A."/>
            <person name="Solovyev V."/>
            <person name="Salamov A."/>
            <person name="Braich B."/>
            <person name="Kosarev P."/>
            <person name="Mahmoud A."/>
            <person name="Hajiyev E."/>
            <person name="Babayeva S."/>
            <person name="Izzatullayeva V."/>
            <person name="Mammadov A."/>
            <person name="Mammadov A."/>
            <person name="Sharifova S."/>
            <person name="Ojaghi J."/>
            <person name="Eynullazada K."/>
            <person name="Bayramov B."/>
            <person name="Abdulazimova A."/>
            <person name="Shahmuradov I."/>
        </authorList>
    </citation>
    <scope>NUCLEOTIDE SEQUENCE [LARGE SCALE GENOMIC DNA]</scope>
    <source>
        <strain evidence="3">cv. AG2017</strain>
        <tissue evidence="2">Leaf</tissue>
    </source>
</reference>
<keyword evidence="3" id="KW-1185">Reference proteome</keyword>
<feature type="region of interest" description="Disordered" evidence="1">
    <location>
        <begin position="27"/>
        <end position="59"/>
    </location>
</feature>
<evidence type="ECO:0000313" key="2">
    <source>
        <dbReference type="EMBL" id="PKI70601.1"/>
    </source>
</evidence>
<evidence type="ECO:0000256" key="1">
    <source>
        <dbReference type="SAM" id="MobiDB-lite"/>
    </source>
</evidence>
<dbReference type="STRING" id="22663.A0A2I0KQ58"/>
<comment type="caution">
    <text evidence="2">The sequence shown here is derived from an EMBL/GenBank/DDBJ whole genome shotgun (WGS) entry which is preliminary data.</text>
</comment>
<protein>
    <submittedName>
        <fullName evidence="2">Uncharacterized protein</fullName>
    </submittedName>
</protein>
<dbReference type="EMBL" id="PGOL01000438">
    <property type="protein sequence ID" value="PKI70601.1"/>
    <property type="molecule type" value="Genomic_DNA"/>
</dbReference>
<sequence>MYPIARTMADSDSRPLGIRRRSIPELELFSKRHPAKQNLSSHRQQKHNGPTANPASDKVSPNLLARASSNLVGSAHPCEFTFILRKFAEPAHSRFLQPCRVCSPVRVHLHASQVRRTCSLALLATLSGLLTHASSPSFFASSPNLLARASCNLAGSAHLCEFTFILRKFAEPARSRLLQPCRVCSPVRVHLHSSQVRRTYSLALLATLPGLLTRASSPSFFASSPNLLTRASCHHAGSPHPSPNLLARASCNLVGFAHPCEFTFILRKFAEPARSRFLQPCRVSSPVRVHLHSSQVRRTCSLALLATLPSLLTRASSPSFFASSPSQLARASCHHAGSPHPCAFTFMLRKFAEPAHSRLLQPCRVSSPVRVHLHSSQVRRTSSLAPLATMPGLLTRASSLSCFASLPSQPTRASCNLAGSAHPCQFTFMLRKFAEPPRSRLLQLCQVCSPVRVYFHASQVCRASPLAPLATLPGLLTRASLLSCFASSPSQPACASCNLAGTPHPCEFTFMLRKFAEPARSRLLQPCRNCSPVPVYFHASQVRRTCSLALLATLSGLLTRASSPSCFASSPNLLARASCNLAESAHPCEFTFMLLRRASSLAPLATLPGLLTRASLLSCFASLPTLLARASYNLAGTAHPCQFTFMLRKFAEPARSRLLPPCHICSPVRVFFDASQVRRACSLAHLATLPGLLTRASLLSSFTSSLSQLARASCNLPGLLTRASLLSCFVSSPSLLARASCNFARSAHPCEFTFMLRKFADLLARASCHLVGPAHPLLSLLARASCNLAGSAHPCKFTLMHHMLARASCNLAGSAHPCEFTFMLGKFAEPVRSRLLQTCRVRSPVRVYFHSSQVRRACSLAILATLPYLLTRASFISCFASSPSLLAHASCNLAGSAHPCEFTFMLRKFAEPARSRFLQPCRVCSLVRVHFDAFSSSLFARASCNLAGSSHPYEFTFMLHKFADPARSRLLPPCHVCSPVRVFFDASQVRRACSLVLLATLPGLLVCSPVRVFYCASHKFAEPARSYFLQPCRVYSPVRVVFYASQVCRACSLVLHATLMGLLTRVSFFSCFVSLPSLLTRASCDLAGSAHPYEFTFMLRKFAKPARSRLLPACRVYSPVRVFIYTLQVRRACSLAPLAALQGLLTHGSLLTCSANSSSRLAHFAETARSRLLQACRVCSPVRVFFDASQVLRACSLAPLATLPDLLTRASFLLCFASSPNPARSWFMQPCRDCSPARVYFHTLHVRRAYSLAPLTTLPVRQACLLVLLATLPSLLTLASLLSCFASSPSLLALASYHFTGSAHPCEFSLMLCKFTEPARTCFLQPYRVCSPMRVYFHASQVLRARLLVLLVTLPGLLTRASFLLCFARSPSLLTCASGNLTGPARPCISQVRCAYSLVLLATLQGLLTRASLLSCFTSSPSLLARASCNLVGSAHPWEFTFMLRKFADPARSRFFQPCRLAGSTQQCDFSFMIRKFAEPARSRLLQPGQICSPVRVFSCASQVRRASSVELLATSPSLLTRASLLSCFASSPSLPACAFCHHAGSAHPCEFSFMLRKFDEPARSCFWQPGRACSLVHLASSSSLLARASSNLTGSTHPFRRTCSFVLLATLPVLLTRESFLSRFASSQVAEPARSCFLQPCRICSPLRVYFHASQVRRPYSLTPLTTLPGLLTRASFLLGFVSSPSLLPRESCKLAGSARPYKFSLMLRKFAKPALSRILQPCRVCTPVRVFFYASQVRRACLLVLLATWPSLPSRASRQFVEPARSCLLQPYRVGSPVQVFFYASRKFAEHARSYFLQPCRLCSPVRIFYYSSQVREPARSCFLQPYRVCSLVRVFYQASQARRLARVSCNLAGSAHPFASSLSLLPRESCNLAGSAHPCKFTFMLCKFAEPARSRHLPPCRVYLPVRVFIDVSQLRRACSLMLLATLPDLFTRASLLSCFASSPSLLARATFHLAESPHPCQFSLMFRKFAEPALSRLLPHCRVCSPVRVYFHASQVRRACSLVLLATLPALLTRASLLSCFASSPSLLARASCNLASSSSLLPRESCNLAGSTHLCELSFMLRKFAKPARSCFMQPCQVCSPVRVFFYASQVPRACSLVLLATLPGLLTRASLLSCFASSLRLHVRASCKLARSAHPCEFTFMLCKFTEAARSCFMQPCQVCSPVRVFFYTSQVSRACSLVFLATLPGLLARASRKFTEPARSSFLQSCQVCSPVRVFFCASCKSAEPARSYFLLPCRVWSPVRVFFYASQVCQACSLVLHATLMGLLTRESFFLCFASSPSLLHLESCNLAEAAPPCLLTCESFLSCFVSSPTLLARASSNLVEFAHPCKFTVMLRKFTKPARSRNLPPCRVCSPVRVFLYASQVPRACSLANLATLPGLLTCASFLLCFASSPSLLTRESCNLAGSTHPCEFSFMLRNFVEPARSCFLQPCRVCSPVRVYFHLLQVRGACSLAPLATLPSLLTRASFLLCFASLPSLLARASSNLTRLARLCISQVRRARSLVLLATLPALLTCLLACASRKFAEHARSYFLQPCRLCSPQPNQACSPVHLASSPSTLARTSCNLAGSAHLCEFSFILRKFVNLLARASSNLTRLARLCISQVRRARSLVLLATLPALLTCLLACASRKFAEHARSYFLQPCRLCSPSLVLLATLPALLTRASLLSSLASSRSLLARATCHLAESAHPCEFSFMLRKFPEPAPSRILQPCRVCSPVRVFFYASQFRRACSLVLLATLPGLFTRASLLSSLASSQSLLARATCHHAESAHPCEFSFMLRKFIEPVLSRLLPHCRVCSPVRVYFHASQVCRACSFMLHSTLPSIITRASLLSCFASSPSLLARASCNLARLARLCISQVRQAGSHVVLATLPGLLTRESFLSCFVSSPTLLACASCNLVKSAHPCKFTVMLRKFAKPARSCLLLPCRVCSPVRVFFYASQVRRACSLVNLATLLDLLTHASFLLCFANSPSLLARASCNLAGSVHPCEFTFILCKFAEPARSHHLPPCRVCSPVRVFFYASQVRRACSLVLLATLPGLLTRASLLSYFAGSPSLLARASCNLAGSTHPCEFTFILRRFAEPTRSCFLQPCRVYSPVRVYFHTSQVRRAYSLVLLATLPGLLTRASLLSYFAGSPSLLARASCNLASSPASSRFLQPCQVCSPVRVFFHASQVRRAGSLAPLASLPSLLTRASFLLCFASSPSLLARTTCHLAESAHPCEFSFMLRKFAEPALSLLLPHCRVCSPVRVYFYDSQVRRAYSLVLLTTLPGLLTRANLLSCFAVSRACSLVLLATLLGLLARASLKFAESARSSFLQPCQVCSPVRVFFYASHKFAEPARLYFLQPCRVCSPVQVFFYASQFCRACSLVLHATLMGLLNRESFLSCFASSPSLLARASCNLVGSTHPYEFTFMLRKFAEPARSRLLPACRVYSPVRVFFYASQVHRACSLAPFTTLQVRRACTLAVLATLPGLLTRANLHSCFPSSPSLLTCASCQLAGSTHPCEFSFMLRKFVEPTLSRLLQPCRICSPGRVFFYASQVRRTCSLVLLATLPGLLTRVSLLSYFASSPSLLARASCHLAGSVHPCEFSFMLREFADPALSCFWQPCWACPPMLLVSSSSLLARASFNLTGSTHPFRRAYSLVLLATLPGLLTLANLLSCFASSPSLLALASCHFTGFAEPTRSCFLQPCRVFSPVRVFFYASQVRRACSLVLLATLPGLLARASRKFAEPAHSCFLQPCRVCSPVLVFFYASRKFADPARSYFLQPCRVCSPLRDFFYSSKVCRACSLVLLATLLGLLTRESFLSCFTNSPTLLARASCNLAGSAHPCKFTFMLRKFTEPARSLLLTPCWVCSPVRVYFYASQVHRSCSLAPSFHLVGFAHPCEFTFMLRKFAEPARSRLLQPCRGLLTCAGFLLCFASLLGLLTNASCKS</sequence>
<dbReference type="Proteomes" id="UP000233551">
    <property type="component" value="Unassembled WGS sequence"/>
</dbReference>
<evidence type="ECO:0000313" key="3">
    <source>
        <dbReference type="Proteomes" id="UP000233551"/>
    </source>
</evidence>